<feature type="transmembrane region" description="Helical" evidence="4">
    <location>
        <begin position="36"/>
        <end position="54"/>
    </location>
</feature>
<feature type="transmembrane region" description="Helical" evidence="4">
    <location>
        <begin position="6"/>
        <end position="24"/>
    </location>
</feature>
<protein>
    <submittedName>
        <fullName evidence="6">Helix-turn-helix domain-containing protein</fullName>
    </submittedName>
</protein>
<organism evidence="6 7">
    <name type="scientific">Leptobacterium flavescens</name>
    <dbReference type="NCBI Taxonomy" id="472055"/>
    <lineage>
        <taxon>Bacteria</taxon>
        <taxon>Pseudomonadati</taxon>
        <taxon>Bacteroidota</taxon>
        <taxon>Flavobacteriia</taxon>
        <taxon>Flavobacteriales</taxon>
        <taxon>Flavobacteriaceae</taxon>
        <taxon>Leptobacterium</taxon>
    </lineage>
</organism>
<reference evidence="6 7" key="1">
    <citation type="submission" date="2020-01" db="EMBL/GenBank/DDBJ databases">
        <title>Leptobacterium flavescens.</title>
        <authorList>
            <person name="Wang G."/>
        </authorList>
    </citation>
    <scope>NUCLEOTIDE SEQUENCE [LARGE SCALE GENOMIC DNA]</scope>
    <source>
        <strain evidence="6 7">KCTC 22160</strain>
    </source>
</reference>
<keyword evidence="7" id="KW-1185">Reference proteome</keyword>
<feature type="transmembrane region" description="Helical" evidence="4">
    <location>
        <begin position="209"/>
        <end position="227"/>
    </location>
</feature>
<dbReference type="InterPro" id="IPR018062">
    <property type="entry name" value="HTH_AraC-typ_CS"/>
</dbReference>
<dbReference type="InterPro" id="IPR020449">
    <property type="entry name" value="Tscrpt_reg_AraC-type_HTH"/>
</dbReference>
<dbReference type="GO" id="GO:0003700">
    <property type="term" value="F:DNA-binding transcription factor activity"/>
    <property type="evidence" value="ECO:0007669"/>
    <property type="project" value="InterPro"/>
</dbReference>
<dbReference type="SMART" id="SM00342">
    <property type="entry name" value="HTH_ARAC"/>
    <property type="match status" value="1"/>
</dbReference>
<evidence type="ECO:0000256" key="3">
    <source>
        <dbReference type="ARBA" id="ARBA00023163"/>
    </source>
</evidence>
<evidence type="ECO:0000256" key="4">
    <source>
        <dbReference type="SAM" id="Phobius"/>
    </source>
</evidence>
<keyword evidence="2" id="KW-0238">DNA-binding</keyword>
<evidence type="ECO:0000256" key="1">
    <source>
        <dbReference type="ARBA" id="ARBA00023015"/>
    </source>
</evidence>
<keyword evidence="1" id="KW-0805">Transcription regulation</keyword>
<keyword evidence="3" id="KW-0804">Transcription</keyword>
<sequence>MNFFELSFLFFAFLGLLLALSFFIKKNGDRQSNTILGIYLLLFAYNIVFNTLYWSELLYRKTYIHFFYTNFFPWISYGPLFYLYVKRVVLKKDFKTVELLHFLPVLLFVIARWPLFSLDAELKLAAALDGSWRNYGFMIRHVSWFFIIPQMLVYALSALVILRKNTTLLDSNKRLWLKFFIGSFLGYWLAFTSYFVLSYSGLITKQNDYFIGYLIVFFIGMVAYFGFMQPDVFNGLSMEKVIPFIKYKKTGLTQSHSLELKDRLLMIMEKEKPFLENDLRLEDLAKSLSLSRHHMSQVINEHFQMSFFDYINQHRIEEAKELLIKNREDLNISQIAYSVGFNNRVSFYKAFKKFTGTTPSDYISVHSHHAS</sequence>
<feature type="transmembrane region" description="Helical" evidence="4">
    <location>
        <begin position="97"/>
        <end position="115"/>
    </location>
</feature>
<dbReference type="SUPFAM" id="SSF46689">
    <property type="entry name" value="Homeodomain-like"/>
    <property type="match status" value="1"/>
</dbReference>
<dbReference type="PANTHER" id="PTHR43280">
    <property type="entry name" value="ARAC-FAMILY TRANSCRIPTIONAL REGULATOR"/>
    <property type="match status" value="1"/>
</dbReference>
<evidence type="ECO:0000313" key="6">
    <source>
        <dbReference type="EMBL" id="NER13166.1"/>
    </source>
</evidence>
<comment type="caution">
    <text evidence="6">The sequence shown here is derived from an EMBL/GenBank/DDBJ whole genome shotgun (WGS) entry which is preliminary data.</text>
</comment>
<proteinExistence type="predicted"/>
<dbReference type="Gene3D" id="1.10.10.60">
    <property type="entry name" value="Homeodomain-like"/>
    <property type="match status" value="2"/>
</dbReference>
<feature type="domain" description="HTH araC/xylS-type" evidence="5">
    <location>
        <begin position="262"/>
        <end position="365"/>
    </location>
</feature>
<dbReference type="AlphaFoldDB" id="A0A6P0US12"/>
<keyword evidence="4" id="KW-0472">Membrane</keyword>
<dbReference type="RefSeq" id="WP_163606164.1">
    <property type="nucleotide sequence ID" value="NZ_JAABOO010000001.1"/>
</dbReference>
<gene>
    <name evidence="6" type="ORF">GWK08_06930</name>
</gene>
<feature type="transmembrane region" description="Helical" evidence="4">
    <location>
        <begin position="66"/>
        <end position="85"/>
    </location>
</feature>
<feature type="transmembrane region" description="Helical" evidence="4">
    <location>
        <begin position="175"/>
        <end position="197"/>
    </location>
</feature>
<dbReference type="EMBL" id="JAABOO010000001">
    <property type="protein sequence ID" value="NER13166.1"/>
    <property type="molecule type" value="Genomic_DNA"/>
</dbReference>
<dbReference type="PANTHER" id="PTHR43280:SF29">
    <property type="entry name" value="ARAC-FAMILY TRANSCRIPTIONAL REGULATOR"/>
    <property type="match status" value="1"/>
</dbReference>
<dbReference type="PROSITE" id="PS00041">
    <property type="entry name" value="HTH_ARAC_FAMILY_1"/>
    <property type="match status" value="1"/>
</dbReference>
<dbReference type="InterPro" id="IPR009057">
    <property type="entry name" value="Homeodomain-like_sf"/>
</dbReference>
<dbReference type="InterPro" id="IPR018060">
    <property type="entry name" value="HTH_AraC"/>
</dbReference>
<dbReference type="GO" id="GO:0043565">
    <property type="term" value="F:sequence-specific DNA binding"/>
    <property type="evidence" value="ECO:0007669"/>
    <property type="project" value="InterPro"/>
</dbReference>
<evidence type="ECO:0000256" key="2">
    <source>
        <dbReference type="ARBA" id="ARBA00023125"/>
    </source>
</evidence>
<keyword evidence="4" id="KW-1133">Transmembrane helix</keyword>
<evidence type="ECO:0000259" key="5">
    <source>
        <dbReference type="PROSITE" id="PS01124"/>
    </source>
</evidence>
<feature type="transmembrane region" description="Helical" evidence="4">
    <location>
        <begin position="142"/>
        <end position="163"/>
    </location>
</feature>
<keyword evidence="4" id="KW-0812">Transmembrane</keyword>
<dbReference type="PRINTS" id="PR00032">
    <property type="entry name" value="HTHARAC"/>
</dbReference>
<dbReference type="PROSITE" id="PS01124">
    <property type="entry name" value="HTH_ARAC_FAMILY_2"/>
    <property type="match status" value="1"/>
</dbReference>
<dbReference type="Proteomes" id="UP000468581">
    <property type="component" value="Unassembled WGS sequence"/>
</dbReference>
<dbReference type="Pfam" id="PF12833">
    <property type="entry name" value="HTH_18"/>
    <property type="match status" value="1"/>
</dbReference>
<accession>A0A6P0US12</accession>
<evidence type="ECO:0000313" key="7">
    <source>
        <dbReference type="Proteomes" id="UP000468581"/>
    </source>
</evidence>
<name>A0A6P0US12_9FLAO</name>